<dbReference type="PIRSF" id="PIRSF005052">
    <property type="entry name" value="P-loopkin"/>
    <property type="match status" value="1"/>
</dbReference>
<proteinExistence type="inferred from homology"/>
<sequence>MSEAASIPPQGQGRGAPEVVVVTGMSGAGRSTVGNVMEDHGWYVIDNLPVTLLPDLLRLSSERAQDLAASGQPVRVGIVLDVRAQGFDTLTAALATLRDRGWLTHLLFLEATNESLVRRFESVRRPHPLQGTGRLLDAIVKEREVLADVRATAETVVDTSGLNVHQLSRKISPIFQGETSERLRLAVLSFGFKYGVPLDADFVFDMRFLPNPYWVPELRAHTGRETQVSEYVLSQPGAMEFIESVDVLLAPVIAGYLRENRRYVTLAVGCTGGKHRSVAVAEALATRLASSDVATFVVHRDLGQE</sequence>
<evidence type="ECO:0000313" key="8">
    <source>
        <dbReference type="Proteomes" id="UP000192634"/>
    </source>
</evidence>
<dbReference type="RefSeq" id="WP_084451664.1">
    <property type="nucleotide sequence ID" value="NZ_FWXN01000009.1"/>
</dbReference>
<dbReference type="Pfam" id="PF22740">
    <property type="entry name" value="PapZ_C"/>
    <property type="match status" value="1"/>
</dbReference>
<keyword evidence="2 4" id="KW-0067">ATP-binding</keyword>
<dbReference type="Proteomes" id="UP000192634">
    <property type="component" value="Unassembled WGS sequence"/>
</dbReference>
<dbReference type="HAMAP" id="MF_00636">
    <property type="entry name" value="RapZ_like"/>
    <property type="match status" value="1"/>
</dbReference>
<dbReference type="SUPFAM" id="SSF52540">
    <property type="entry name" value="P-loop containing nucleoside triphosphate hydrolases"/>
    <property type="match status" value="1"/>
</dbReference>
<protein>
    <submittedName>
        <fullName evidence="7">UPF0042 nucleotide-binding protein</fullName>
    </submittedName>
</protein>
<evidence type="ECO:0000259" key="6">
    <source>
        <dbReference type="Pfam" id="PF22740"/>
    </source>
</evidence>
<gene>
    <name evidence="7" type="ORF">SAMN06296429_10958</name>
</gene>
<dbReference type="PANTHER" id="PTHR30448:SF0">
    <property type="entry name" value="RNASE ADAPTER PROTEIN RAPZ"/>
    <property type="match status" value="1"/>
</dbReference>
<evidence type="ECO:0000259" key="5">
    <source>
        <dbReference type="Pfam" id="PF03668"/>
    </source>
</evidence>
<feature type="binding site" evidence="4">
    <location>
        <begin position="24"/>
        <end position="31"/>
    </location>
    <ligand>
        <name>ATP</name>
        <dbReference type="ChEBI" id="CHEBI:30616"/>
    </ligand>
</feature>
<keyword evidence="1 4" id="KW-0547">Nucleotide-binding</keyword>
<dbReference type="InterPro" id="IPR053931">
    <property type="entry name" value="RapZ_C"/>
</dbReference>
<evidence type="ECO:0000256" key="3">
    <source>
        <dbReference type="ARBA" id="ARBA00023134"/>
    </source>
</evidence>
<feature type="domain" description="RapZ-like N-terminal" evidence="5">
    <location>
        <begin position="18"/>
        <end position="178"/>
    </location>
</feature>
<dbReference type="InterPro" id="IPR005337">
    <property type="entry name" value="RapZ-like"/>
</dbReference>
<dbReference type="EMBL" id="FWXN01000009">
    <property type="protein sequence ID" value="SMC76999.1"/>
    <property type="molecule type" value="Genomic_DNA"/>
</dbReference>
<dbReference type="Pfam" id="PF03668">
    <property type="entry name" value="RapZ-like_N"/>
    <property type="match status" value="1"/>
</dbReference>
<feature type="domain" description="RapZ C-terminal" evidence="6">
    <location>
        <begin position="184"/>
        <end position="302"/>
    </location>
</feature>
<dbReference type="AlphaFoldDB" id="A0A1W2BVS8"/>
<evidence type="ECO:0000313" key="7">
    <source>
        <dbReference type="EMBL" id="SMC76999.1"/>
    </source>
</evidence>
<dbReference type="InterPro" id="IPR053930">
    <property type="entry name" value="RapZ-like_N"/>
</dbReference>
<feature type="binding site" evidence="4">
    <location>
        <begin position="81"/>
        <end position="84"/>
    </location>
    <ligand>
        <name>GTP</name>
        <dbReference type="ChEBI" id="CHEBI:37565"/>
    </ligand>
</feature>
<evidence type="ECO:0000256" key="1">
    <source>
        <dbReference type="ARBA" id="ARBA00022741"/>
    </source>
</evidence>
<dbReference type="GO" id="GO:0005525">
    <property type="term" value="F:GTP binding"/>
    <property type="evidence" value="ECO:0007669"/>
    <property type="project" value="UniProtKB-UniRule"/>
</dbReference>
<accession>A0A1W2BVS8</accession>
<reference evidence="7 8" key="1">
    <citation type="submission" date="2017-04" db="EMBL/GenBank/DDBJ databases">
        <authorList>
            <person name="Afonso C.L."/>
            <person name="Miller P.J."/>
            <person name="Scott M.A."/>
            <person name="Spackman E."/>
            <person name="Goraichik I."/>
            <person name="Dimitrov K.M."/>
            <person name="Suarez D.L."/>
            <person name="Swayne D.E."/>
        </authorList>
    </citation>
    <scope>NUCLEOTIDE SEQUENCE [LARGE SCALE GENOMIC DNA]</scope>
    <source>
        <strain evidence="7 8">CGMCC 1.12511</strain>
    </source>
</reference>
<dbReference type="GO" id="GO:0005524">
    <property type="term" value="F:ATP binding"/>
    <property type="evidence" value="ECO:0007669"/>
    <property type="project" value="UniProtKB-UniRule"/>
</dbReference>
<dbReference type="PANTHER" id="PTHR30448">
    <property type="entry name" value="RNASE ADAPTER PROTEIN RAPZ"/>
    <property type="match status" value="1"/>
</dbReference>
<dbReference type="Gene3D" id="3.40.50.300">
    <property type="entry name" value="P-loop containing nucleotide triphosphate hydrolases"/>
    <property type="match status" value="1"/>
</dbReference>
<dbReference type="NCBIfam" id="NF003828">
    <property type="entry name" value="PRK05416.1"/>
    <property type="match status" value="1"/>
</dbReference>
<organism evidence="7 8">
    <name type="scientific">Janibacter indicus</name>
    <dbReference type="NCBI Taxonomy" id="857417"/>
    <lineage>
        <taxon>Bacteria</taxon>
        <taxon>Bacillati</taxon>
        <taxon>Actinomycetota</taxon>
        <taxon>Actinomycetes</taxon>
        <taxon>Micrococcales</taxon>
        <taxon>Intrasporangiaceae</taxon>
        <taxon>Janibacter</taxon>
    </lineage>
</organism>
<dbReference type="InterPro" id="IPR027417">
    <property type="entry name" value="P-loop_NTPase"/>
</dbReference>
<evidence type="ECO:0000256" key="2">
    <source>
        <dbReference type="ARBA" id="ARBA00022840"/>
    </source>
</evidence>
<keyword evidence="3 4" id="KW-0342">GTP-binding</keyword>
<name>A0A1W2BVS8_9MICO</name>
<evidence type="ECO:0000256" key="4">
    <source>
        <dbReference type="HAMAP-Rule" id="MF_00636"/>
    </source>
</evidence>